<reference evidence="5 6" key="4">
    <citation type="journal article" date="2011" name="BMC Genomics">
        <title>RNA-Seq improves annotation of protein-coding genes in the cucumber genome.</title>
        <authorList>
            <person name="Li Z."/>
            <person name="Zhang Z."/>
            <person name="Yan P."/>
            <person name="Huang S."/>
            <person name="Fei Z."/>
            <person name="Lin K."/>
        </authorList>
    </citation>
    <scope>NUCLEOTIDE SEQUENCE [LARGE SCALE GENOMIC DNA]</scope>
    <source>
        <strain evidence="6">cv. 9930</strain>
    </source>
</reference>
<feature type="region of interest" description="Disordered" evidence="2">
    <location>
        <begin position="59"/>
        <end position="101"/>
    </location>
</feature>
<dbReference type="Proteomes" id="UP000029981">
    <property type="component" value="Chromosome 1"/>
</dbReference>
<evidence type="ECO:0000259" key="4">
    <source>
        <dbReference type="Pfam" id="PF12142"/>
    </source>
</evidence>
<organism evidence="5 6">
    <name type="scientific">Cucumis sativus</name>
    <name type="common">Cucumber</name>
    <dbReference type="NCBI Taxonomy" id="3659"/>
    <lineage>
        <taxon>Eukaryota</taxon>
        <taxon>Viridiplantae</taxon>
        <taxon>Streptophyta</taxon>
        <taxon>Embryophyta</taxon>
        <taxon>Tracheophyta</taxon>
        <taxon>Spermatophyta</taxon>
        <taxon>Magnoliopsida</taxon>
        <taxon>eudicotyledons</taxon>
        <taxon>Gunneridae</taxon>
        <taxon>Pentapetalae</taxon>
        <taxon>rosids</taxon>
        <taxon>fabids</taxon>
        <taxon>Cucurbitales</taxon>
        <taxon>Cucurbitaceae</taxon>
        <taxon>Benincaseae</taxon>
        <taxon>Cucumis</taxon>
    </lineage>
</organism>
<feature type="chain" id="PRO_5001966310" description="Polyphenol oxidase central domain-containing protein" evidence="3">
    <location>
        <begin position="22"/>
        <end position="216"/>
    </location>
</feature>
<feature type="domain" description="Polyphenol oxidase central" evidence="4">
    <location>
        <begin position="108"/>
        <end position="150"/>
    </location>
</feature>
<evidence type="ECO:0000313" key="5">
    <source>
        <dbReference type="EMBL" id="KGN64654.1"/>
    </source>
</evidence>
<reference evidence="5 6" key="1">
    <citation type="journal article" date="2009" name="Nat. Genet.">
        <title>The genome of the cucumber, Cucumis sativus L.</title>
        <authorList>
            <person name="Huang S."/>
            <person name="Li R."/>
            <person name="Zhang Z."/>
            <person name="Li L."/>
            <person name="Gu X."/>
            <person name="Fan W."/>
            <person name="Lucas W.J."/>
            <person name="Wang X."/>
            <person name="Xie B."/>
            <person name="Ni P."/>
            <person name="Ren Y."/>
            <person name="Zhu H."/>
            <person name="Li J."/>
            <person name="Lin K."/>
            <person name="Jin W."/>
            <person name="Fei Z."/>
            <person name="Li G."/>
            <person name="Staub J."/>
            <person name="Kilian A."/>
            <person name="van der Vossen E.A."/>
            <person name="Wu Y."/>
            <person name="Guo J."/>
            <person name="He J."/>
            <person name="Jia Z."/>
            <person name="Ren Y."/>
            <person name="Tian G."/>
            <person name="Lu Y."/>
            <person name="Ruan J."/>
            <person name="Qian W."/>
            <person name="Wang M."/>
            <person name="Huang Q."/>
            <person name="Li B."/>
            <person name="Xuan Z."/>
            <person name="Cao J."/>
            <person name="Asan"/>
            <person name="Wu Z."/>
            <person name="Zhang J."/>
            <person name="Cai Q."/>
            <person name="Bai Y."/>
            <person name="Zhao B."/>
            <person name="Han Y."/>
            <person name="Li Y."/>
            <person name="Li X."/>
            <person name="Wang S."/>
            <person name="Shi Q."/>
            <person name="Liu S."/>
            <person name="Cho W.K."/>
            <person name="Kim J.Y."/>
            <person name="Xu Y."/>
            <person name="Heller-Uszynska K."/>
            <person name="Miao H."/>
            <person name="Cheng Z."/>
            <person name="Zhang S."/>
            <person name="Wu J."/>
            <person name="Yang Y."/>
            <person name="Kang H."/>
            <person name="Li M."/>
            <person name="Liang H."/>
            <person name="Ren X."/>
            <person name="Shi Z."/>
            <person name="Wen M."/>
            <person name="Jian M."/>
            <person name="Yang H."/>
            <person name="Zhang G."/>
            <person name="Yang Z."/>
            <person name="Chen R."/>
            <person name="Liu S."/>
            <person name="Li J."/>
            <person name="Ma L."/>
            <person name="Liu H."/>
            <person name="Zhou Y."/>
            <person name="Zhao J."/>
            <person name="Fang X."/>
            <person name="Li G."/>
            <person name="Fang L."/>
            <person name="Li Y."/>
            <person name="Liu D."/>
            <person name="Zheng H."/>
            <person name="Zhang Y."/>
            <person name="Qin N."/>
            <person name="Li Z."/>
            <person name="Yang G."/>
            <person name="Yang S."/>
            <person name="Bolund L."/>
            <person name="Kristiansen K."/>
            <person name="Zheng H."/>
            <person name="Li S."/>
            <person name="Zhang X."/>
            <person name="Yang H."/>
            <person name="Wang J."/>
            <person name="Sun R."/>
            <person name="Zhang B."/>
            <person name="Jiang S."/>
            <person name="Wang J."/>
            <person name="Du Y."/>
            <person name="Li S."/>
        </authorList>
    </citation>
    <scope>NUCLEOTIDE SEQUENCE [LARGE SCALE GENOMIC DNA]</scope>
    <source>
        <strain evidence="6">cv. 9930</strain>
    </source>
</reference>
<proteinExistence type="inferred from homology"/>
<gene>
    <name evidence="5" type="ORF">Csa_1G073620</name>
</gene>
<dbReference type="STRING" id="3659.A0A0A0LUI6"/>
<dbReference type="Gene3D" id="1.10.1280.10">
    <property type="entry name" value="Di-copper center containing domain from catechol oxidase"/>
    <property type="match status" value="1"/>
</dbReference>
<feature type="signal peptide" evidence="3">
    <location>
        <begin position="1"/>
        <end position="21"/>
    </location>
</feature>
<dbReference type="AlphaFoldDB" id="A0A0A0LUI6"/>
<evidence type="ECO:0000256" key="2">
    <source>
        <dbReference type="SAM" id="MobiDB-lite"/>
    </source>
</evidence>
<dbReference type="Pfam" id="PF12142">
    <property type="entry name" value="PPO1_DWL"/>
    <property type="match status" value="1"/>
</dbReference>
<reference evidence="5 6" key="2">
    <citation type="journal article" date="2009" name="PLoS ONE">
        <title>An integrated genetic and cytogenetic map of the cucumber genome.</title>
        <authorList>
            <person name="Ren Y."/>
            <person name="Zhang Z."/>
            <person name="Liu J."/>
            <person name="Staub J.E."/>
            <person name="Han Y."/>
            <person name="Cheng Z."/>
            <person name="Li X."/>
            <person name="Lu J."/>
            <person name="Miao H."/>
            <person name="Kang H."/>
            <person name="Xie B."/>
            <person name="Gu X."/>
            <person name="Wang X."/>
            <person name="Du Y."/>
            <person name="Jin W."/>
            <person name="Huang S."/>
        </authorList>
    </citation>
    <scope>NUCLEOTIDE SEQUENCE [LARGE SCALE GENOMIC DNA]</scope>
    <source>
        <strain evidence="6">cv. 9930</strain>
    </source>
</reference>
<sequence length="216" mass="24918">MTVMCRYRWWIWILMIQMNEGDENAQIKSNLGVKYRQVGSRLAVRHCCFSVELTRPPATQRREHWETSTPPQETQSSAPITPASTAFGPFGKPSAGNEKTFKTPTISNASFLFYNEKAEAVQVYVRDSLNTKTLSYVFQDVNIPWLKARPIPRKTLKSKKPRATTASIFPFHGVRPAIAEPVPRRSEEAEEIEGQEGERRRYWWLMGLNMIRLTRL</sequence>
<feature type="compositionally biased region" description="Polar residues" evidence="2">
    <location>
        <begin position="67"/>
        <end position="84"/>
    </location>
</feature>
<dbReference type="InterPro" id="IPR022739">
    <property type="entry name" value="Polyphenol_oxidase_cen"/>
</dbReference>
<dbReference type="Gramene" id="KGN64654">
    <property type="protein sequence ID" value="KGN64654"/>
    <property type="gene ID" value="Csa_1G073620"/>
</dbReference>
<dbReference type="EMBL" id="CM002922">
    <property type="protein sequence ID" value="KGN64654.1"/>
    <property type="molecule type" value="Genomic_DNA"/>
</dbReference>
<keyword evidence="3" id="KW-0732">Signal</keyword>
<keyword evidence="6" id="KW-1185">Reference proteome</keyword>
<evidence type="ECO:0000313" key="6">
    <source>
        <dbReference type="Proteomes" id="UP000029981"/>
    </source>
</evidence>
<accession>A0A0A0LUI6</accession>
<evidence type="ECO:0000256" key="3">
    <source>
        <dbReference type="SAM" id="SignalP"/>
    </source>
</evidence>
<evidence type="ECO:0000256" key="1">
    <source>
        <dbReference type="ARBA" id="ARBA00009928"/>
    </source>
</evidence>
<name>A0A0A0LUI6_CUCSA</name>
<dbReference type="InterPro" id="IPR008922">
    <property type="entry name" value="Di-copper_centre_dom_sf"/>
</dbReference>
<protein>
    <recommendedName>
        <fullName evidence="4">Polyphenol oxidase central domain-containing protein</fullName>
    </recommendedName>
</protein>
<reference evidence="5 6" key="3">
    <citation type="journal article" date="2010" name="BMC Genomics">
        <title>Transcriptome sequencing and comparative analysis of cucumber flowers with different sex types.</title>
        <authorList>
            <person name="Guo S."/>
            <person name="Zheng Y."/>
            <person name="Joung J.G."/>
            <person name="Liu S."/>
            <person name="Zhang Z."/>
            <person name="Crasta O.R."/>
            <person name="Sobral B.W."/>
            <person name="Xu Y."/>
            <person name="Huang S."/>
            <person name="Fei Z."/>
        </authorList>
    </citation>
    <scope>NUCLEOTIDE SEQUENCE [LARGE SCALE GENOMIC DNA]</scope>
    <source>
        <strain evidence="6">cv. 9930</strain>
    </source>
</reference>
<comment type="similarity">
    <text evidence="1">Belongs to the tyrosinase family.</text>
</comment>
<dbReference type="GO" id="GO:0004097">
    <property type="term" value="F:catechol oxidase activity"/>
    <property type="evidence" value="ECO:0007669"/>
    <property type="project" value="InterPro"/>
</dbReference>